<name>A0A2S6I9L1_9BACT</name>
<dbReference type="Proteomes" id="UP000237662">
    <property type="component" value="Unassembled WGS sequence"/>
</dbReference>
<dbReference type="RefSeq" id="WP_104418735.1">
    <property type="nucleotide sequence ID" value="NZ_PTJC01000005.1"/>
</dbReference>
<feature type="chain" id="PRO_5015772751" evidence="1">
    <location>
        <begin position="21"/>
        <end position="142"/>
    </location>
</feature>
<keyword evidence="1" id="KW-0732">Signal</keyword>
<keyword evidence="3" id="KW-1185">Reference proteome</keyword>
<gene>
    <name evidence="2" type="ORF">CLV84_1127</name>
</gene>
<evidence type="ECO:0000256" key="1">
    <source>
        <dbReference type="SAM" id="SignalP"/>
    </source>
</evidence>
<dbReference type="Gene3D" id="2.60.120.380">
    <property type="match status" value="1"/>
</dbReference>
<reference evidence="2 3" key="1">
    <citation type="submission" date="2018-02" db="EMBL/GenBank/DDBJ databases">
        <title>Genomic Encyclopedia of Archaeal and Bacterial Type Strains, Phase II (KMG-II): from individual species to whole genera.</title>
        <authorList>
            <person name="Goeker M."/>
        </authorList>
    </citation>
    <scope>NUCLEOTIDE SEQUENCE [LARGE SCALE GENOMIC DNA]</scope>
    <source>
        <strain evidence="2 3">DSM 29526</strain>
    </source>
</reference>
<feature type="signal peptide" evidence="1">
    <location>
        <begin position="1"/>
        <end position="20"/>
    </location>
</feature>
<accession>A0A2S6I9L1</accession>
<proteinExistence type="predicted"/>
<evidence type="ECO:0000313" key="3">
    <source>
        <dbReference type="Proteomes" id="UP000237662"/>
    </source>
</evidence>
<protein>
    <submittedName>
        <fullName evidence="2">Uncharacterized protein</fullName>
    </submittedName>
</protein>
<dbReference type="AlphaFoldDB" id="A0A2S6I9L1"/>
<organism evidence="2 3">
    <name type="scientific">Neolewinella xylanilytica</name>
    <dbReference type="NCBI Taxonomy" id="1514080"/>
    <lineage>
        <taxon>Bacteria</taxon>
        <taxon>Pseudomonadati</taxon>
        <taxon>Bacteroidota</taxon>
        <taxon>Saprospiria</taxon>
        <taxon>Saprospirales</taxon>
        <taxon>Lewinellaceae</taxon>
        <taxon>Neolewinella</taxon>
    </lineage>
</organism>
<dbReference type="EMBL" id="PTJC01000005">
    <property type="protein sequence ID" value="PPK88162.1"/>
    <property type="molecule type" value="Genomic_DNA"/>
</dbReference>
<sequence>MRYLILGILLSLGTIPAASAQCQQQSIRSQLTSVSERMSEIGYPMIYLTYCGSMGKSDSQFHDLELYGGVAYKIFAVCDGDCPDLDLKLYDEKGNLVDEDTLEDYTPIVEVSPTAPTRYRAKVIMYECETEPCYYAIRAVAE</sequence>
<comment type="caution">
    <text evidence="2">The sequence shown here is derived from an EMBL/GenBank/DDBJ whole genome shotgun (WGS) entry which is preliminary data.</text>
</comment>
<dbReference type="OrthoDB" id="71876at2"/>
<evidence type="ECO:0000313" key="2">
    <source>
        <dbReference type="EMBL" id="PPK88162.1"/>
    </source>
</evidence>